<evidence type="ECO:0000259" key="1">
    <source>
        <dbReference type="Pfam" id="PF05709"/>
    </source>
</evidence>
<evidence type="ECO:0000313" key="2">
    <source>
        <dbReference type="EMBL" id="DAE09199.1"/>
    </source>
</evidence>
<proteinExistence type="predicted"/>
<dbReference type="NCBIfam" id="TIGR01633">
    <property type="entry name" value="phi3626_gp14_N"/>
    <property type="match status" value="1"/>
</dbReference>
<name>A0A8S5PPV7_9CAUD</name>
<dbReference type="EMBL" id="BK015484">
    <property type="protein sequence ID" value="DAE09199.1"/>
    <property type="molecule type" value="Genomic_DNA"/>
</dbReference>
<dbReference type="InterPro" id="IPR008841">
    <property type="entry name" value="Siphovirus-type_tail_N"/>
</dbReference>
<dbReference type="InterPro" id="IPR006520">
    <property type="entry name" value="Dit_BPSPP_N"/>
</dbReference>
<sequence length="232" mass="27140">MFSITRNGINSKILGFGIKQRPNIPAPEFRYEEIEVPGRDGNLIIESDEVEDIEIEVTINFMTHPDLWAEKFRQAKDWLLKRRDRELIFSDDEEMFYKVKHTQIDTAERTVRRLGEFAVTFLCEGYQYRRDGQYEHELNEIQYNPYVKSHPIYKIKGNGTCRIYANGSVMTAEVQGNLIIDTERMLTYTEAGELKNVSVTGKYKSLYLKEMENNVTCSPGFEVKVIPNWRCL</sequence>
<protein>
    <submittedName>
        <fullName evidence="2">Distal tail protein</fullName>
    </submittedName>
</protein>
<dbReference type="Gene3D" id="2.40.30.200">
    <property type="match status" value="1"/>
</dbReference>
<organism evidence="2">
    <name type="scientific">Siphoviridae sp. ctkJH11</name>
    <dbReference type="NCBI Taxonomy" id="2825641"/>
    <lineage>
        <taxon>Viruses</taxon>
        <taxon>Duplodnaviria</taxon>
        <taxon>Heunggongvirae</taxon>
        <taxon>Uroviricota</taxon>
        <taxon>Caudoviricetes</taxon>
    </lineage>
</organism>
<dbReference type="Pfam" id="PF05709">
    <property type="entry name" value="Sipho_tail"/>
    <property type="match status" value="1"/>
</dbReference>
<feature type="domain" description="Siphovirus-type tail component RIFT-related" evidence="1">
    <location>
        <begin position="25"/>
        <end position="123"/>
    </location>
</feature>
<accession>A0A8S5PPV7</accession>
<reference evidence="2" key="1">
    <citation type="journal article" date="2021" name="Proc. Natl. Acad. Sci. U.S.A.">
        <title>A Catalog of Tens of Thousands of Viruses from Human Metagenomes Reveals Hidden Associations with Chronic Diseases.</title>
        <authorList>
            <person name="Tisza M.J."/>
            <person name="Buck C.B."/>
        </authorList>
    </citation>
    <scope>NUCLEOTIDE SEQUENCE</scope>
    <source>
        <strain evidence="2">CtkJH11</strain>
    </source>
</reference>